<dbReference type="Pfam" id="PF12746">
    <property type="entry name" value="GNAT_acetyltran"/>
    <property type="match status" value="1"/>
</dbReference>
<dbReference type="GO" id="GO:0016747">
    <property type="term" value="F:acyltransferase activity, transferring groups other than amino-acyl groups"/>
    <property type="evidence" value="ECO:0007669"/>
    <property type="project" value="InterPro"/>
</dbReference>
<name>A0AAU8K3W8_9ACTN</name>
<dbReference type="InterPro" id="IPR000182">
    <property type="entry name" value="GNAT_dom"/>
</dbReference>
<keyword evidence="2" id="KW-0808">Transferase</keyword>
<dbReference type="AlphaFoldDB" id="A0AAU8K3W8"/>
<keyword evidence="2" id="KW-0012">Acyltransferase</keyword>
<protein>
    <submittedName>
        <fullName evidence="2">GNAT family N-acetyltransferase</fullName>
        <ecNumber evidence="2">2.3.1.-</ecNumber>
    </submittedName>
</protein>
<sequence>MSDDLLALRAHGLWQELASASVAFPPAGGTSVVVSPNSGMCPPGWVGAVSIGGSAIVTAPGEPEAAAVRTALAGRSAREATDPGFLRSVLPVERVLGPAALAYLAPDALRPPPGAPVVERLPADHPGRRELEGEAGEEDAAESGIAAITSPAFVAREHGRVVAACGYRSWPARTAQFCVLTAPDRRGRGLAAATGAAAAAHALAAGLLPQWRARVPASRRVAQVLGFRELGVQLSVRLTEAGLSGARTGPGGEAAPSRTW</sequence>
<organism evidence="2">
    <name type="scientific">Kitasatospora camelliae</name>
    <dbReference type="NCBI Taxonomy" id="3156397"/>
    <lineage>
        <taxon>Bacteria</taxon>
        <taxon>Bacillati</taxon>
        <taxon>Actinomycetota</taxon>
        <taxon>Actinomycetes</taxon>
        <taxon>Kitasatosporales</taxon>
        <taxon>Streptomycetaceae</taxon>
        <taxon>Kitasatospora</taxon>
    </lineage>
</organism>
<dbReference type="EC" id="2.3.1.-" evidence="2"/>
<dbReference type="PROSITE" id="PS51186">
    <property type="entry name" value="GNAT"/>
    <property type="match status" value="1"/>
</dbReference>
<feature type="domain" description="N-acetyltransferase" evidence="1">
    <location>
        <begin position="115"/>
        <end position="250"/>
    </location>
</feature>
<evidence type="ECO:0000259" key="1">
    <source>
        <dbReference type="PROSITE" id="PS51186"/>
    </source>
</evidence>
<dbReference type="EMBL" id="CP159872">
    <property type="protein sequence ID" value="XCM83302.1"/>
    <property type="molecule type" value="Genomic_DNA"/>
</dbReference>
<gene>
    <name evidence="2" type="ORF">ABWK59_32435</name>
</gene>
<dbReference type="InterPro" id="IPR016181">
    <property type="entry name" value="Acyl_CoA_acyltransferase"/>
</dbReference>
<reference evidence="2" key="1">
    <citation type="submission" date="2024-06" db="EMBL/GenBank/DDBJ databases">
        <title>The genome sequences of Kitasatospora sp. strain HUAS MG31.</title>
        <authorList>
            <person name="Mo P."/>
        </authorList>
    </citation>
    <scope>NUCLEOTIDE SEQUENCE</scope>
    <source>
        <strain evidence="2">HUAS MG31</strain>
    </source>
</reference>
<dbReference type="RefSeq" id="WP_354644237.1">
    <property type="nucleotide sequence ID" value="NZ_CP159872.1"/>
</dbReference>
<proteinExistence type="predicted"/>
<accession>A0AAU8K3W8</accession>
<dbReference type="Gene3D" id="3.40.630.30">
    <property type="match status" value="1"/>
</dbReference>
<evidence type="ECO:0000313" key="2">
    <source>
        <dbReference type="EMBL" id="XCM83302.1"/>
    </source>
</evidence>
<dbReference type="SUPFAM" id="SSF55729">
    <property type="entry name" value="Acyl-CoA N-acyltransferases (Nat)"/>
    <property type="match status" value="1"/>
</dbReference>
<dbReference type="KEGG" id="kcm:ABWK59_32435"/>
<dbReference type="InterPro" id="IPR027365">
    <property type="entry name" value="GNAT_acetyltra_YdfB-like"/>
</dbReference>